<evidence type="ECO:0000313" key="3">
    <source>
        <dbReference type="Proteomes" id="UP000182235"/>
    </source>
</evidence>
<protein>
    <recommendedName>
        <fullName evidence="4">Prion-inhibition and propagation HeLo domain-containing protein</fullName>
    </recommendedName>
</protein>
<dbReference type="AlphaFoldDB" id="A0A1J9PFT1"/>
<proteinExistence type="predicted"/>
<dbReference type="OrthoDB" id="4181621at2759"/>
<reference evidence="2 3" key="1">
    <citation type="submission" date="2015-07" db="EMBL/GenBank/DDBJ databases">
        <title>Emmonsia species relationships and genome sequence.</title>
        <authorList>
            <consortium name="The Broad Institute Genomics Platform"/>
            <person name="Cuomo C.A."/>
            <person name="Munoz J.F."/>
            <person name="Imamovic A."/>
            <person name="Priest M.E."/>
            <person name="Young S."/>
            <person name="Clay O.K."/>
            <person name="McEwen J.G."/>
        </authorList>
    </citation>
    <scope>NUCLEOTIDE SEQUENCE [LARGE SCALE GENOMIC DNA]</scope>
    <source>
        <strain evidence="2 3">UAMH 9510</strain>
    </source>
</reference>
<comment type="caution">
    <text evidence="2">The sequence shown here is derived from an EMBL/GenBank/DDBJ whole genome shotgun (WGS) entry which is preliminary data.</text>
</comment>
<keyword evidence="1" id="KW-0732">Signal</keyword>
<dbReference type="Proteomes" id="UP000182235">
    <property type="component" value="Unassembled WGS sequence"/>
</dbReference>
<dbReference type="EMBL" id="LGRN01000196">
    <property type="protein sequence ID" value="OJD14794.1"/>
    <property type="molecule type" value="Genomic_DNA"/>
</dbReference>
<name>A0A1J9PFT1_9EURO</name>
<keyword evidence="3" id="KW-1185">Reference proteome</keyword>
<accession>A0A1J9PFT1</accession>
<evidence type="ECO:0000313" key="2">
    <source>
        <dbReference type="EMBL" id="OJD14794.1"/>
    </source>
</evidence>
<organism evidence="2 3">
    <name type="scientific">Emergomyces pasteurianus Ep9510</name>
    <dbReference type="NCBI Taxonomy" id="1447872"/>
    <lineage>
        <taxon>Eukaryota</taxon>
        <taxon>Fungi</taxon>
        <taxon>Dikarya</taxon>
        <taxon>Ascomycota</taxon>
        <taxon>Pezizomycotina</taxon>
        <taxon>Eurotiomycetes</taxon>
        <taxon>Eurotiomycetidae</taxon>
        <taxon>Onygenales</taxon>
        <taxon>Ajellomycetaceae</taxon>
        <taxon>Emergomyces</taxon>
    </lineage>
</organism>
<evidence type="ECO:0008006" key="4">
    <source>
        <dbReference type="Google" id="ProtNLM"/>
    </source>
</evidence>
<gene>
    <name evidence="2" type="ORF">AJ78_04882</name>
</gene>
<feature type="chain" id="PRO_5012159307" description="Prion-inhibition and propagation HeLo domain-containing protein" evidence="1">
    <location>
        <begin position="23"/>
        <end position="210"/>
    </location>
</feature>
<evidence type="ECO:0000256" key="1">
    <source>
        <dbReference type="SAM" id="SignalP"/>
    </source>
</evidence>
<feature type="signal peptide" evidence="1">
    <location>
        <begin position="1"/>
        <end position="22"/>
    </location>
</feature>
<sequence length="210" mass="24081">MAEFAVWSPIVSFLTLIQYTNGLVGAQGEMRTADDIINCTSELLIGVQCDFERLQDYLSRPRKRYAERQIDRTNRELEKVRKIVNVNRAQGTAKRQVNGICWLLKNKAGVQMSLAALHQYHITLSEIRLELALLESTMPWILDRSRPALDDCLHGNQHKLPTSQPYRQLLSRPSLTYGSNSFTTSSRYSDTEDLGSWLLQQRRDVVRIGD</sequence>
<dbReference type="VEuPathDB" id="FungiDB:AJ78_04882"/>